<reference evidence="1 2" key="1">
    <citation type="submission" date="2009-12" db="EMBL/GenBank/DDBJ databases">
        <title>The draft genome of Batrachochytrium dendrobatidis.</title>
        <authorList>
            <consortium name="US DOE Joint Genome Institute (JGI-PGF)"/>
            <person name="Kuo A."/>
            <person name="Salamov A."/>
            <person name="Schmutz J."/>
            <person name="Lucas S."/>
            <person name="Pitluck S."/>
            <person name="Rosenblum E."/>
            <person name="Stajich J."/>
            <person name="Eisen M."/>
            <person name="Grigoriev I.V."/>
        </authorList>
    </citation>
    <scope>NUCLEOTIDE SEQUENCE [LARGE SCALE GENOMIC DNA]</scope>
    <source>
        <strain evidence="2">JAM81 / FGSC 10211</strain>
    </source>
</reference>
<protein>
    <submittedName>
        <fullName evidence="1">Uncharacterized protein</fullName>
    </submittedName>
</protein>
<evidence type="ECO:0000313" key="1">
    <source>
        <dbReference type="EMBL" id="EGF81206.1"/>
    </source>
</evidence>
<dbReference type="HOGENOM" id="CLU_1255770_0_0_1"/>
<dbReference type="EMBL" id="GL882882">
    <property type="protein sequence ID" value="EGF81206.1"/>
    <property type="molecule type" value="Genomic_DNA"/>
</dbReference>
<dbReference type="InParanoid" id="F4NZM2"/>
<dbReference type="OrthoDB" id="10610426at2759"/>
<dbReference type="GeneID" id="18242931"/>
<name>F4NZM2_BATDJ</name>
<organism evidence="1 2">
    <name type="scientific">Batrachochytrium dendrobatidis (strain JAM81 / FGSC 10211)</name>
    <name type="common">Frog chytrid fungus</name>
    <dbReference type="NCBI Taxonomy" id="684364"/>
    <lineage>
        <taxon>Eukaryota</taxon>
        <taxon>Fungi</taxon>
        <taxon>Fungi incertae sedis</taxon>
        <taxon>Chytridiomycota</taxon>
        <taxon>Chytridiomycota incertae sedis</taxon>
        <taxon>Chytridiomycetes</taxon>
        <taxon>Rhizophydiales</taxon>
        <taxon>Rhizophydiales incertae sedis</taxon>
        <taxon>Batrachochytrium</taxon>
    </lineage>
</organism>
<sequence>METPKRKRARKSEKVVELTLDHMLRGKPIQHYDPEQDGPLVFNSTRKQIENPPKLKDPNISFALEEIWGLVMVFIRHSKRSPKFMVYPNETKQEILNRRLRIARTLLGRWLEYVVRLVKTSMLTSLEDIRKKTSRIKPDLYITGINIDFADKLYYQFSTREKKTYKQVHEIHMAFKQQYTGLMSNQVVASDILNVHSKLYGIWAAAFPEQAQAMTREDFQ</sequence>
<dbReference type="Proteomes" id="UP000007241">
    <property type="component" value="Unassembled WGS sequence"/>
</dbReference>
<proteinExistence type="predicted"/>
<dbReference type="RefSeq" id="XP_006678120.1">
    <property type="nucleotide sequence ID" value="XM_006678057.1"/>
</dbReference>
<accession>F4NZM2</accession>
<gene>
    <name evidence="1" type="ORF">BATDEDRAFT_87846</name>
</gene>
<dbReference type="AlphaFoldDB" id="F4NZM2"/>
<evidence type="ECO:0000313" key="2">
    <source>
        <dbReference type="Proteomes" id="UP000007241"/>
    </source>
</evidence>
<keyword evidence="2" id="KW-1185">Reference proteome</keyword>